<comment type="subcellular location">
    <subcellularLocation>
        <location evidence="2">Chromosome</location>
    </subcellularLocation>
    <subcellularLocation>
        <location evidence="3">Nucleus</location>
        <location evidence="3">Nucleolus</location>
    </subcellularLocation>
</comment>
<evidence type="ECO:0000256" key="2">
    <source>
        <dbReference type="ARBA" id="ARBA00004286"/>
    </source>
</evidence>
<evidence type="ECO:0000256" key="4">
    <source>
        <dbReference type="ARBA" id="ARBA00007869"/>
    </source>
</evidence>
<accession>A0A9P0FDF8</accession>
<reference evidence="15" key="1">
    <citation type="submission" date="2021-12" db="EMBL/GenBank/DDBJ databases">
        <authorList>
            <person name="King R."/>
        </authorList>
    </citation>
    <scope>NUCLEOTIDE SEQUENCE</scope>
</reference>
<keyword evidence="7" id="KW-0690">Ribosome biogenesis</keyword>
<evidence type="ECO:0000256" key="5">
    <source>
        <dbReference type="ARBA" id="ARBA00016738"/>
    </source>
</evidence>
<evidence type="ECO:0000256" key="9">
    <source>
        <dbReference type="ARBA" id="ARBA00022553"/>
    </source>
</evidence>
<dbReference type="GO" id="GO:0006364">
    <property type="term" value="P:rRNA processing"/>
    <property type="evidence" value="ECO:0007669"/>
    <property type="project" value="UniProtKB-KW"/>
</dbReference>
<evidence type="ECO:0000256" key="14">
    <source>
        <dbReference type="SAM" id="MobiDB-lite"/>
    </source>
</evidence>
<dbReference type="EMBL" id="OV121133">
    <property type="protein sequence ID" value="CAH0551345.1"/>
    <property type="molecule type" value="Genomic_DNA"/>
</dbReference>
<proteinExistence type="inferred from homology"/>
<dbReference type="GO" id="GO:0005694">
    <property type="term" value="C:chromosome"/>
    <property type="evidence" value="ECO:0007669"/>
    <property type="project" value="UniProtKB-SubCell"/>
</dbReference>
<dbReference type="AlphaFoldDB" id="A0A9P0FDF8"/>
<dbReference type="InterPro" id="IPR005579">
    <property type="entry name" value="Cgr1-like"/>
</dbReference>
<keyword evidence="6" id="KW-0158">Chromosome</keyword>
<comment type="similarity">
    <text evidence="4">Belongs to the CGR1 family.</text>
</comment>
<keyword evidence="9" id="KW-0597">Phosphoprotein</keyword>
<keyword evidence="11" id="KW-0175">Coiled coil</keyword>
<evidence type="ECO:0000256" key="8">
    <source>
        <dbReference type="ARBA" id="ARBA00022552"/>
    </source>
</evidence>
<dbReference type="GO" id="GO:0005730">
    <property type="term" value="C:nucleolus"/>
    <property type="evidence" value="ECO:0007669"/>
    <property type="project" value="UniProtKB-SubCell"/>
</dbReference>
<keyword evidence="16" id="KW-1185">Reference proteome</keyword>
<evidence type="ECO:0000256" key="1">
    <source>
        <dbReference type="ARBA" id="ARBA00004090"/>
    </source>
</evidence>
<evidence type="ECO:0000256" key="6">
    <source>
        <dbReference type="ARBA" id="ARBA00022454"/>
    </source>
</evidence>
<evidence type="ECO:0000256" key="11">
    <source>
        <dbReference type="ARBA" id="ARBA00023054"/>
    </source>
</evidence>
<dbReference type="OrthoDB" id="277961at2759"/>
<evidence type="ECO:0000256" key="13">
    <source>
        <dbReference type="ARBA" id="ARBA00093307"/>
    </source>
</evidence>
<dbReference type="PANTHER" id="PTHR13557">
    <property type="entry name" value="COILED-COIL DOMAIN-CONTAINING PROTEIN 86"/>
    <property type="match status" value="1"/>
</dbReference>
<gene>
    <name evidence="15" type="ORF">MELIAE_LOCUS3980</name>
</gene>
<evidence type="ECO:0000256" key="10">
    <source>
        <dbReference type="ARBA" id="ARBA00022934"/>
    </source>
</evidence>
<feature type="region of interest" description="Disordered" evidence="14">
    <location>
        <begin position="90"/>
        <end position="118"/>
    </location>
</feature>
<dbReference type="InterPro" id="IPR026570">
    <property type="entry name" value="CCDC86"/>
</dbReference>
<dbReference type="PANTHER" id="PTHR13557:SF1">
    <property type="entry name" value="COILED-COIL DOMAIN-CONTAINING PROTEIN 86"/>
    <property type="match status" value="1"/>
</dbReference>
<name>A0A9P0FDF8_BRAAE</name>
<evidence type="ECO:0000256" key="3">
    <source>
        <dbReference type="ARBA" id="ARBA00004604"/>
    </source>
</evidence>
<protein>
    <recommendedName>
        <fullName evidence="5">Coiled-coil domain-containing protein 86</fullName>
    </recommendedName>
</protein>
<dbReference type="Pfam" id="PF03879">
    <property type="entry name" value="Cgr1"/>
    <property type="match status" value="1"/>
</dbReference>
<feature type="compositionally biased region" description="Basic and acidic residues" evidence="14">
    <location>
        <begin position="90"/>
        <end position="102"/>
    </location>
</feature>
<dbReference type="Proteomes" id="UP001154078">
    <property type="component" value="Chromosome 2"/>
</dbReference>
<evidence type="ECO:0000256" key="7">
    <source>
        <dbReference type="ARBA" id="ARBA00022517"/>
    </source>
</evidence>
<comment type="function">
    <text evidence="13">Required for proper chromosome segregation during mitosis and error-free mitotic progression.</text>
</comment>
<evidence type="ECO:0000313" key="16">
    <source>
        <dbReference type="Proteomes" id="UP001154078"/>
    </source>
</evidence>
<evidence type="ECO:0000256" key="12">
    <source>
        <dbReference type="ARBA" id="ARBA00023242"/>
    </source>
</evidence>
<comment type="function">
    <text evidence="1">Involved in nucleolar integrity and required for processing of the pre-rRNA for the 60S ribosome subunit.</text>
</comment>
<organism evidence="15 16">
    <name type="scientific">Brassicogethes aeneus</name>
    <name type="common">Rape pollen beetle</name>
    <name type="synonym">Meligethes aeneus</name>
    <dbReference type="NCBI Taxonomy" id="1431903"/>
    <lineage>
        <taxon>Eukaryota</taxon>
        <taxon>Metazoa</taxon>
        <taxon>Ecdysozoa</taxon>
        <taxon>Arthropoda</taxon>
        <taxon>Hexapoda</taxon>
        <taxon>Insecta</taxon>
        <taxon>Pterygota</taxon>
        <taxon>Neoptera</taxon>
        <taxon>Endopterygota</taxon>
        <taxon>Coleoptera</taxon>
        <taxon>Polyphaga</taxon>
        <taxon>Cucujiformia</taxon>
        <taxon>Nitidulidae</taxon>
        <taxon>Meligethinae</taxon>
        <taxon>Brassicogethes</taxon>
    </lineage>
</organism>
<keyword evidence="8" id="KW-0698">rRNA processing</keyword>
<evidence type="ECO:0000313" key="15">
    <source>
        <dbReference type="EMBL" id="CAH0551345.1"/>
    </source>
</evidence>
<sequence>MKAKVRTLEEIVGKTKPVKQEKTEEKRTEANEVKKLTTDFVVKGKPKSGRVWKTERKRFSSIIKTKGIRNSFEKKQQLREKLKQVKEASKALKAEKEAEKELKKQRRRDNLKRQEENRLKTEVVQVITNTKKLKKLRKKQLRFIEKRDTTTVG</sequence>
<keyword evidence="10" id="KW-0164">Citrullination</keyword>
<keyword evidence="12" id="KW-0539">Nucleus</keyword>